<dbReference type="Proteomes" id="UP000027195">
    <property type="component" value="Unassembled WGS sequence"/>
</dbReference>
<evidence type="ECO:0000256" key="2">
    <source>
        <dbReference type="ARBA" id="ARBA00022771"/>
    </source>
</evidence>
<organism evidence="7 8">
    <name type="scientific">Botryobasidium botryosum (strain FD-172 SS1)</name>
    <dbReference type="NCBI Taxonomy" id="930990"/>
    <lineage>
        <taxon>Eukaryota</taxon>
        <taxon>Fungi</taxon>
        <taxon>Dikarya</taxon>
        <taxon>Basidiomycota</taxon>
        <taxon>Agaricomycotina</taxon>
        <taxon>Agaricomycetes</taxon>
        <taxon>Cantharellales</taxon>
        <taxon>Botryobasidiaceae</taxon>
        <taxon>Botryobasidium</taxon>
    </lineage>
</organism>
<keyword evidence="1" id="KW-0479">Metal-binding</keyword>
<evidence type="ECO:0000313" key="8">
    <source>
        <dbReference type="Proteomes" id="UP000027195"/>
    </source>
</evidence>
<proteinExistence type="predicted"/>
<dbReference type="InParanoid" id="A0A067MY82"/>
<dbReference type="OrthoDB" id="432970at2759"/>
<reference evidence="8" key="1">
    <citation type="journal article" date="2014" name="Proc. Natl. Acad. Sci. U.S.A.">
        <title>Extensive sampling of basidiomycete genomes demonstrates inadequacy of the white-rot/brown-rot paradigm for wood decay fungi.</title>
        <authorList>
            <person name="Riley R."/>
            <person name="Salamov A.A."/>
            <person name="Brown D.W."/>
            <person name="Nagy L.G."/>
            <person name="Floudas D."/>
            <person name="Held B.W."/>
            <person name="Levasseur A."/>
            <person name="Lombard V."/>
            <person name="Morin E."/>
            <person name="Otillar R."/>
            <person name="Lindquist E.A."/>
            <person name="Sun H."/>
            <person name="LaButti K.M."/>
            <person name="Schmutz J."/>
            <person name="Jabbour D."/>
            <person name="Luo H."/>
            <person name="Baker S.E."/>
            <person name="Pisabarro A.G."/>
            <person name="Walton J.D."/>
            <person name="Blanchette R.A."/>
            <person name="Henrissat B."/>
            <person name="Martin F."/>
            <person name="Cullen D."/>
            <person name="Hibbett D.S."/>
            <person name="Grigoriev I.V."/>
        </authorList>
    </citation>
    <scope>NUCLEOTIDE SEQUENCE [LARGE SCALE GENOMIC DNA]</scope>
    <source>
        <strain evidence="8">FD-172 SS1</strain>
    </source>
</reference>
<gene>
    <name evidence="7" type="ORF">BOTBODRAFT_30831</name>
</gene>
<dbReference type="PROSITE" id="PS50865">
    <property type="entry name" value="ZF_MYND_2"/>
    <property type="match status" value="1"/>
</dbReference>
<protein>
    <recommendedName>
        <fullName evidence="6">MYND-type domain-containing protein</fullName>
    </recommendedName>
</protein>
<dbReference type="STRING" id="930990.A0A067MY82"/>
<feature type="region of interest" description="Disordered" evidence="5">
    <location>
        <begin position="63"/>
        <end position="84"/>
    </location>
</feature>
<sequence length="84" mass="9493">MNFNIPRPDKSKCTTCGASSQSSFRMCSKCRVTPYCSVDCQRADWPSHKKICNALLMNRAFKAPADTPGEKPPKRKKGEIRRTQ</sequence>
<keyword evidence="3" id="KW-0862">Zinc</keyword>
<dbReference type="HOGENOM" id="CLU_2527142_0_0_1"/>
<evidence type="ECO:0000256" key="3">
    <source>
        <dbReference type="ARBA" id="ARBA00022833"/>
    </source>
</evidence>
<dbReference type="AlphaFoldDB" id="A0A067MY82"/>
<keyword evidence="8" id="KW-1185">Reference proteome</keyword>
<name>A0A067MY82_BOTB1</name>
<evidence type="ECO:0000256" key="1">
    <source>
        <dbReference type="ARBA" id="ARBA00022723"/>
    </source>
</evidence>
<keyword evidence="2 4" id="KW-0863">Zinc-finger</keyword>
<dbReference type="EMBL" id="KL198027">
    <property type="protein sequence ID" value="KDQ16496.1"/>
    <property type="molecule type" value="Genomic_DNA"/>
</dbReference>
<feature type="compositionally biased region" description="Basic residues" evidence="5">
    <location>
        <begin position="73"/>
        <end position="84"/>
    </location>
</feature>
<dbReference type="InterPro" id="IPR002893">
    <property type="entry name" value="Znf_MYND"/>
</dbReference>
<feature type="domain" description="MYND-type" evidence="6">
    <location>
        <begin position="13"/>
        <end position="52"/>
    </location>
</feature>
<evidence type="ECO:0000256" key="4">
    <source>
        <dbReference type="PROSITE-ProRule" id="PRU00134"/>
    </source>
</evidence>
<dbReference type="Gene3D" id="6.10.140.2220">
    <property type="match status" value="1"/>
</dbReference>
<evidence type="ECO:0000256" key="5">
    <source>
        <dbReference type="SAM" id="MobiDB-lite"/>
    </source>
</evidence>
<dbReference type="SUPFAM" id="SSF144232">
    <property type="entry name" value="HIT/MYND zinc finger-like"/>
    <property type="match status" value="1"/>
</dbReference>
<accession>A0A067MY82</accession>
<evidence type="ECO:0000313" key="7">
    <source>
        <dbReference type="EMBL" id="KDQ16496.1"/>
    </source>
</evidence>
<dbReference type="PROSITE" id="PS01360">
    <property type="entry name" value="ZF_MYND_1"/>
    <property type="match status" value="1"/>
</dbReference>
<dbReference type="Pfam" id="PF01753">
    <property type="entry name" value="zf-MYND"/>
    <property type="match status" value="1"/>
</dbReference>
<evidence type="ECO:0000259" key="6">
    <source>
        <dbReference type="PROSITE" id="PS50865"/>
    </source>
</evidence>
<dbReference type="GO" id="GO:0008270">
    <property type="term" value="F:zinc ion binding"/>
    <property type="evidence" value="ECO:0007669"/>
    <property type="project" value="UniProtKB-KW"/>
</dbReference>